<dbReference type="InterPro" id="IPR009010">
    <property type="entry name" value="Asp_de-COase-like_dom_sf"/>
</dbReference>
<name>A0A3B9II31_9PROT</name>
<evidence type="ECO:0000256" key="1">
    <source>
        <dbReference type="ARBA" id="ARBA00022723"/>
    </source>
</evidence>
<dbReference type="Gene3D" id="3.40.50.740">
    <property type="match status" value="1"/>
</dbReference>
<feature type="compositionally biased region" description="Basic and acidic residues" evidence="5">
    <location>
        <begin position="1"/>
        <end position="13"/>
    </location>
</feature>
<feature type="region of interest" description="Disordered" evidence="5">
    <location>
        <begin position="1"/>
        <end position="20"/>
    </location>
</feature>
<evidence type="ECO:0000259" key="6">
    <source>
        <dbReference type="Pfam" id="PF00384"/>
    </source>
</evidence>
<feature type="non-terminal residue" evidence="7">
    <location>
        <position position="1"/>
    </location>
</feature>
<dbReference type="InterPro" id="IPR050123">
    <property type="entry name" value="Prok_molybdopt-oxidoreductase"/>
</dbReference>
<keyword evidence="1" id="KW-0479">Metal-binding</keyword>
<dbReference type="PANTHER" id="PTHR43105:SF9">
    <property type="entry name" value="NADPH-FE(3+) OXIDOREDUCTASE SUBUNIT ALPHA"/>
    <property type="match status" value="1"/>
</dbReference>
<dbReference type="EMBL" id="DMAI01000090">
    <property type="protein sequence ID" value="HAE46879.1"/>
    <property type="molecule type" value="Genomic_DNA"/>
</dbReference>
<dbReference type="AlphaFoldDB" id="A0A3B9II31"/>
<keyword evidence="2" id="KW-0560">Oxidoreductase</keyword>
<feature type="non-terminal residue" evidence="7">
    <location>
        <position position="147"/>
    </location>
</feature>
<reference evidence="7 8" key="1">
    <citation type="journal article" date="2018" name="Nat. Biotechnol.">
        <title>A standardized bacterial taxonomy based on genome phylogeny substantially revises the tree of life.</title>
        <authorList>
            <person name="Parks D.H."/>
            <person name="Chuvochina M."/>
            <person name="Waite D.W."/>
            <person name="Rinke C."/>
            <person name="Skarshewski A."/>
            <person name="Chaumeil P.A."/>
            <person name="Hugenholtz P."/>
        </authorList>
    </citation>
    <scope>NUCLEOTIDE SEQUENCE [LARGE SCALE GENOMIC DNA]</scope>
    <source>
        <strain evidence="7">UBA8739</strain>
    </source>
</reference>
<gene>
    <name evidence="7" type="ORF">DCK97_05610</name>
</gene>
<proteinExistence type="predicted"/>
<dbReference type="SUPFAM" id="SSF53706">
    <property type="entry name" value="Formate dehydrogenase/DMSO reductase, domains 1-3"/>
    <property type="match status" value="1"/>
</dbReference>
<dbReference type="GO" id="GO:0016491">
    <property type="term" value="F:oxidoreductase activity"/>
    <property type="evidence" value="ECO:0007669"/>
    <property type="project" value="UniProtKB-KW"/>
</dbReference>
<comment type="caution">
    <text evidence="7">The sequence shown here is derived from an EMBL/GenBank/DDBJ whole genome shotgun (WGS) entry which is preliminary data.</text>
</comment>
<evidence type="ECO:0000313" key="8">
    <source>
        <dbReference type="Proteomes" id="UP000257706"/>
    </source>
</evidence>
<accession>A0A3B9II31</accession>
<organism evidence="7 8">
    <name type="scientific">Tistrella mobilis</name>
    <dbReference type="NCBI Taxonomy" id="171437"/>
    <lineage>
        <taxon>Bacteria</taxon>
        <taxon>Pseudomonadati</taxon>
        <taxon>Pseudomonadota</taxon>
        <taxon>Alphaproteobacteria</taxon>
        <taxon>Geminicoccales</taxon>
        <taxon>Geminicoccaceae</taxon>
        <taxon>Tistrella</taxon>
    </lineage>
</organism>
<dbReference type="Pfam" id="PF00384">
    <property type="entry name" value="Molybdopterin"/>
    <property type="match status" value="1"/>
</dbReference>
<dbReference type="PANTHER" id="PTHR43105">
    <property type="entry name" value="RESPIRATORY NITRATE REDUCTASE"/>
    <property type="match status" value="1"/>
</dbReference>
<keyword evidence="4" id="KW-0411">Iron-sulfur</keyword>
<sequence>EKDGTVTNSERRISRQRAVLPPPGDARPDWWLIAEVARRLGFGHAFTWRHPAEIFDEHARLSGAAAAAFGRHFDIAGLAGLSRQQYDALEPVQWPVPAGSRDGTARVVPSQRLIALHHRPPVERPMQPGELVLNTGRLRDQWHTMTR</sequence>
<evidence type="ECO:0000256" key="2">
    <source>
        <dbReference type="ARBA" id="ARBA00023002"/>
    </source>
</evidence>
<dbReference type="GO" id="GO:0016020">
    <property type="term" value="C:membrane"/>
    <property type="evidence" value="ECO:0007669"/>
    <property type="project" value="TreeGrafter"/>
</dbReference>
<evidence type="ECO:0000256" key="4">
    <source>
        <dbReference type="ARBA" id="ARBA00023014"/>
    </source>
</evidence>
<feature type="domain" description="Molybdopterin oxidoreductase" evidence="6">
    <location>
        <begin position="1"/>
        <end position="38"/>
    </location>
</feature>
<evidence type="ECO:0000313" key="7">
    <source>
        <dbReference type="EMBL" id="HAE46879.1"/>
    </source>
</evidence>
<dbReference type="Proteomes" id="UP000257706">
    <property type="component" value="Unassembled WGS sequence"/>
</dbReference>
<protein>
    <submittedName>
        <fullName evidence="7">Nitrate reductase</fullName>
    </submittedName>
</protein>
<dbReference type="SUPFAM" id="SSF50692">
    <property type="entry name" value="ADC-like"/>
    <property type="match status" value="1"/>
</dbReference>
<dbReference type="GO" id="GO:0046872">
    <property type="term" value="F:metal ion binding"/>
    <property type="evidence" value="ECO:0007669"/>
    <property type="project" value="UniProtKB-KW"/>
</dbReference>
<evidence type="ECO:0000256" key="5">
    <source>
        <dbReference type="SAM" id="MobiDB-lite"/>
    </source>
</evidence>
<keyword evidence="3" id="KW-0408">Iron</keyword>
<evidence type="ECO:0000256" key="3">
    <source>
        <dbReference type="ARBA" id="ARBA00023004"/>
    </source>
</evidence>
<dbReference type="GO" id="GO:0051536">
    <property type="term" value="F:iron-sulfur cluster binding"/>
    <property type="evidence" value="ECO:0007669"/>
    <property type="project" value="UniProtKB-KW"/>
</dbReference>
<dbReference type="InterPro" id="IPR006656">
    <property type="entry name" value="Mopterin_OxRdtase"/>
</dbReference>